<dbReference type="InterPro" id="IPR000249">
    <property type="entry name" value="BMC_dom"/>
</dbReference>
<dbReference type="CDD" id="cd07054">
    <property type="entry name" value="BMC_PduT_repeat2"/>
    <property type="match status" value="1"/>
</dbReference>
<evidence type="ECO:0000256" key="1">
    <source>
        <dbReference type="ARBA" id="ARBA00024322"/>
    </source>
</evidence>
<evidence type="ECO:0000313" key="5">
    <source>
        <dbReference type="EMBL" id="SJZ51246.1"/>
    </source>
</evidence>
<evidence type="ECO:0000259" key="4">
    <source>
        <dbReference type="PROSITE" id="PS51930"/>
    </source>
</evidence>
<dbReference type="PANTHER" id="PTHR33941:SF11">
    <property type="entry name" value="BACTERIAL MICROCOMPARTMENT SHELL PROTEIN PDUJ"/>
    <property type="match status" value="1"/>
</dbReference>
<evidence type="ECO:0000256" key="2">
    <source>
        <dbReference type="ARBA" id="ARBA00024446"/>
    </source>
</evidence>
<dbReference type="InterPro" id="IPR011238">
    <property type="entry name" value="Micro_shell_prot_PduT"/>
</dbReference>
<accession>A0A1T4L979</accession>
<dbReference type="InterPro" id="IPR044872">
    <property type="entry name" value="CcmK/CsoS1_BMC"/>
</dbReference>
<dbReference type="Proteomes" id="UP000190328">
    <property type="component" value="Unassembled WGS sequence"/>
</dbReference>
<dbReference type="AlphaFoldDB" id="A0A1T4L979"/>
<dbReference type="Pfam" id="PF00936">
    <property type="entry name" value="BMC"/>
    <property type="match status" value="2"/>
</dbReference>
<protein>
    <submittedName>
        <fullName evidence="5">Carboxysome shell and ethanolamine utilization microcompartment protein CcmL/EutN</fullName>
    </submittedName>
</protein>
<sequence>MKIDTLGFLELNSISKGIETVDQMLKIAEIELIYAKASCPGKYYILVAGDTSSVERSIQYGVEIGESHIVGNLVIPRISEEVIKGINRTDIPESVNAVGVMEYYSCSGSILAADVAVKSANVSIVALRLATGIAGKSYVVVTGDTEACNTAIEAGVHSTKDVALLINKVVISNPRKEVFESLVY</sequence>
<feature type="domain" description="BMC" evidence="4">
    <location>
        <begin position="5"/>
        <end position="87"/>
    </location>
</feature>
<gene>
    <name evidence="5" type="ORF">SAMN02745116_00569</name>
</gene>
<comment type="subcellular location">
    <subcellularLocation>
        <location evidence="1">Bacterial microcompartment</location>
    </subcellularLocation>
</comment>
<dbReference type="InterPro" id="IPR050575">
    <property type="entry name" value="BMC_shell"/>
</dbReference>
<proteinExistence type="inferred from homology"/>
<evidence type="ECO:0000256" key="3">
    <source>
        <dbReference type="PROSITE-ProRule" id="PRU01278"/>
    </source>
</evidence>
<dbReference type="PIRSF" id="PIRSF034834">
    <property type="entry name" value="PduT"/>
    <property type="match status" value="1"/>
</dbReference>
<keyword evidence="6" id="KW-1185">Reference proteome</keyword>
<keyword evidence="2" id="KW-1283">Bacterial microcompartment</keyword>
<dbReference type="GO" id="GO:0031469">
    <property type="term" value="C:bacterial microcompartment"/>
    <property type="evidence" value="ECO:0007669"/>
    <property type="project" value="UniProtKB-SubCell"/>
</dbReference>
<name>A0A1T4L979_9ENTE</name>
<organism evidence="5 6">
    <name type="scientific">Pilibacter termitis</name>
    <dbReference type="NCBI Taxonomy" id="263852"/>
    <lineage>
        <taxon>Bacteria</taxon>
        <taxon>Bacillati</taxon>
        <taxon>Bacillota</taxon>
        <taxon>Bacilli</taxon>
        <taxon>Lactobacillales</taxon>
        <taxon>Enterococcaceae</taxon>
        <taxon>Pilibacter</taxon>
    </lineage>
</organism>
<evidence type="ECO:0000313" key="6">
    <source>
        <dbReference type="Proteomes" id="UP000190328"/>
    </source>
</evidence>
<reference evidence="5 6" key="1">
    <citation type="submission" date="2017-02" db="EMBL/GenBank/DDBJ databases">
        <authorList>
            <person name="Peterson S.W."/>
        </authorList>
    </citation>
    <scope>NUCLEOTIDE SEQUENCE [LARGE SCALE GENOMIC DNA]</scope>
    <source>
        <strain evidence="5 6">ATCC BAA-1030</strain>
    </source>
</reference>
<dbReference type="PANTHER" id="PTHR33941">
    <property type="entry name" value="PROPANEDIOL UTILIZATION PROTEIN PDUA"/>
    <property type="match status" value="1"/>
</dbReference>
<comment type="similarity">
    <text evidence="3">Belongs to the bacterial microcompartments protein family.</text>
</comment>
<dbReference type="InterPro" id="IPR037233">
    <property type="entry name" value="CcmK-like_sf"/>
</dbReference>
<dbReference type="RefSeq" id="WP_078806529.1">
    <property type="nucleotide sequence ID" value="NZ_FUXI01000005.1"/>
</dbReference>
<feature type="domain" description="BMC" evidence="4">
    <location>
        <begin position="97"/>
        <end position="183"/>
    </location>
</feature>
<dbReference type="PROSITE" id="PS51930">
    <property type="entry name" value="BMC_2"/>
    <property type="match status" value="2"/>
</dbReference>
<dbReference type="Gene3D" id="3.30.70.1710">
    <property type="match status" value="2"/>
</dbReference>
<dbReference type="EMBL" id="FUXI01000005">
    <property type="protein sequence ID" value="SJZ51246.1"/>
    <property type="molecule type" value="Genomic_DNA"/>
</dbReference>
<dbReference type="STRING" id="263852.SAMN02745116_00569"/>
<dbReference type="OrthoDB" id="9791973at2"/>
<dbReference type="CDD" id="cd07053">
    <property type="entry name" value="BMC_PduT_repeat1"/>
    <property type="match status" value="1"/>
</dbReference>
<dbReference type="SMART" id="SM00877">
    <property type="entry name" value="BMC"/>
    <property type="match status" value="2"/>
</dbReference>
<dbReference type="SUPFAM" id="SSF143414">
    <property type="entry name" value="CcmK-like"/>
    <property type="match status" value="2"/>
</dbReference>